<dbReference type="Pfam" id="PF01535">
    <property type="entry name" value="PPR"/>
    <property type="match status" value="5"/>
</dbReference>
<organism evidence="5 6">
    <name type="scientific">Citrus sinensis</name>
    <name type="common">Sweet orange</name>
    <name type="synonym">Citrus aurantium var. sinensis</name>
    <dbReference type="NCBI Taxonomy" id="2711"/>
    <lineage>
        <taxon>Eukaryota</taxon>
        <taxon>Viridiplantae</taxon>
        <taxon>Streptophyta</taxon>
        <taxon>Embryophyta</taxon>
        <taxon>Tracheophyta</taxon>
        <taxon>Spermatophyta</taxon>
        <taxon>Magnoliopsida</taxon>
        <taxon>eudicotyledons</taxon>
        <taxon>Gunneridae</taxon>
        <taxon>Pentapetalae</taxon>
        <taxon>rosids</taxon>
        <taxon>malvids</taxon>
        <taxon>Sapindales</taxon>
        <taxon>Rutaceae</taxon>
        <taxon>Aurantioideae</taxon>
        <taxon>Citrus</taxon>
    </lineage>
</organism>
<dbReference type="KEGG" id="cit:102628290"/>
<feature type="repeat" description="PPR" evidence="3">
    <location>
        <begin position="267"/>
        <end position="301"/>
    </location>
</feature>
<evidence type="ECO:0000256" key="3">
    <source>
        <dbReference type="PROSITE-ProRule" id="PRU00708"/>
    </source>
</evidence>
<dbReference type="NCBIfam" id="TIGR00756">
    <property type="entry name" value="PPR"/>
    <property type="match status" value="2"/>
</dbReference>
<dbReference type="Proteomes" id="UP000027120">
    <property type="component" value="Unassembled WGS sequence"/>
</dbReference>
<dbReference type="PANTHER" id="PTHR47926">
    <property type="entry name" value="PENTATRICOPEPTIDE REPEAT-CONTAINING PROTEIN"/>
    <property type="match status" value="1"/>
</dbReference>
<comment type="similarity">
    <text evidence="1">Belongs to the PPR family. PCMP-H subfamily.</text>
</comment>
<dbReference type="InterPro" id="IPR002885">
    <property type="entry name" value="PPR_rpt"/>
</dbReference>
<feature type="domain" description="DYW" evidence="4">
    <location>
        <begin position="482"/>
        <end position="575"/>
    </location>
</feature>
<dbReference type="GO" id="GO:0003723">
    <property type="term" value="F:RNA binding"/>
    <property type="evidence" value="ECO:0007669"/>
    <property type="project" value="InterPro"/>
</dbReference>
<dbReference type="PROSITE" id="PS51375">
    <property type="entry name" value="PPR"/>
    <property type="match status" value="2"/>
</dbReference>
<dbReference type="FunFam" id="1.25.40.10:FF:001093">
    <property type="entry name" value="Pentatricopeptide repeat-containing protein At2g34400"/>
    <property type="match status" value="1"/>
</dbReference>
<dbReference type="InterPro" id="IPR032867">
    <property type="entry name" value="DYW_dom"/>
</dbReference>
<dbReference type="eggNOG" id="KOG4197">
    <property type="taxonomic scope" value="Eukaryota"/>
</dbReference>
<name>A0A067DL70_CITSI</name>
<evidence type="ECO:0000313" key="5">
    <source>
        <dbReference type="EMBL" id="KDO39361.1"/>
    </source>
</evidence>
<dbReference type="InterPro" id="IPR046960">
    <property type="entry name" value="PPR_At4g14850-like_plant"/>
</dbReference>
<dbReference type="SMR" id="A0A067DL70"/>
<sequence length="575" mass="64507">MALDLNQQPQPQNTSTDPRIVHARALKSSQADRSIYNNLITNYSKSNLLSYSLRLFNHIPSPNIVSWTALISAHSNSPLSLNIFLSMLRHPTLSFLPNQRTLASLFKTCASLSHAFLFGLSLHSLSLKLSLHDKPFCGSALVHFYSRFRSPDNAKKVFDEIRERDVVCYGAMIVGFAQNSRLVDSLSVFADMRSSDVGSTMYCVSGALRAAAELAAMEQCRVIHGHAVVSGLDRNVIVGTGLIDGYGKAGIVSDARRVFDENLSVLNSIAWNAMMAGYAQQGDQSTVLELFHLLEMRGFAPDEYSFLAVLTALCNAGLAGESEKWIERMKVRYKLEPGLEHYTCLISAMGRAGRLEDAERIAMAMPFEPDAAVWRALLSFSAIHGKADMASKMGKRLIDINPYDDSAYVIVANVLSGVGRWDEVAEVRKVMKDRRVRKEGGRSWIEVKGKVHVFLAGDRMHERTEDIYTKLAELMEECERLGYVPVWDEMLHNVGDREKREALWYHSEKLALAFGLVSGAPRGKTLRIVKNLRICRDCHESFKYISRVVEREIVVRDVNRYHRFLNGSCTCGDLW</sequence>
<evidence type="ECO:0000256" key="2">
    <source>
        <dbReference type="ARBA" id="ARBA00022737"/>
    </source>
</evidence>
<dbReference type="Pfam" id="PF13041">
    <property type="entry name" value="PPR_2"/>
    <property type="match status" value="1"/>
</dbReference>
<dbReference type="PaxDb" id="2711-XP_006489631.1"/>
<evidence type="ECO:0000256" key="1">
    <source>
        <dbReference type="ARBA" id="ARBA00006643"/>
    </source>
</evidence>
<dbReference type="GO" id="GO:0009451">
    <property type="term" value="P:RNA modification"/>
    <property type="evidence" value="ECO:0000318"/>
    <property type="project" value="GO_Central"/>
</dbReference>
<feature type="repeat" description="PPR" evidence="3">
    <location>
        <begin position="165"/>
        <end position="199"/>
    </location>
</feature>
<dbReference type="InterPro" id="IPR046848">
    <property type="entry name" value="E_motif"/>
</dbReference>
<protein>
    <recommendedName>
        <fullName evidence="4">DYW domain-containing protein</fullName>
    </recommendedName>
</protein>
<dbReference type="GO" id="GO:0008270">
    <property type="term" value="F:zinc ion binding"/>
    <property type="evidence" value="ECO:0007669"/>
    <property type="project" value="InterPro"/>
</dbReference>
<reference evidence="5 6" key="1">
    <citation type="submission" date="2014-04" db="EMBL/GenBank/DDBJ databases">
        <authorList>
            <consortium name="International Citrus Genome Consortium"/>
            <person name="Gmitter F."/>
            <person name="Chen C."/>
            <person name="Farmerie W."/>
            <person name="Harkins T."/>
            <person name="Desany B."/>
            <person name="Mohiuddin M."/>
            <person name="Kodira C."/>
            <person name="Borodovsky M."/>
            <person name="Lomsadze A."/>
            <person name="Burns P."/>
            <person name="Jenkins J."/>
            <person name="Prochnik S."/>
            <person name="Shu S."/>
            <person name="Chapman J."/>
            <person name="Pitluck S."/>
            <person name="Schmutz J."/>
            <person name="Rokhsar D."/>
        </authorList>
    </citation>
    <scope>NUCLEOTIDE SEQUENCE</scope>
</reference>
<proteinExistence type="inferred from homology"/>
<keyword evidence="6" id="KW-1185">Reference proteome</keyword>
<gene>
    <name evidence="5" type="ORF">CISIN_1g008183mg</name>
</gene>
<dbReference type="EMBL" id="KK786686">
    <property type="protein sequence ID" value="KDO39361.1"/>
    <property type="molecule type" value="Genomic_DNA"/>
</dbReference>
<accession>A0A067DL70</accession>
<dbReference type="InterPro" id="IPR011990">
    <property type="entry name" value="TPR-like_helical_dom_sf"/>
</dbReference>
<dbReference type="Gene3D" id="1.25.40.10">
    <property type="entry name" value="Tetratricopeptide repeat domain"/>
    <property type="match status" value="3"/>
</dbReference>
<dbReference type="PANTHER" id="PTHR47926:SF464">
    <property type="entry name" value="DYW DOMAIN-CONTAINING PROTEIN"/>
    <property type="match status" value="1"/>
</dbReference>
<dbReference type="Pfam" id="PF20431">
    <property type="entry name" value="E_motif"/>
    <property type="match status" value="1"/>
</dbReference>
<evidence type="ECO:0000259" key="4">
    <source>
        <dbReference type="Pfam" id="PF14432"/>
    </source>
</evidence>
<dbReference type="AlphaFoldDB" id="A0A067DL70"/>
<dbReference type="Pfam" id="PF14432">
    <property type="entry name" value="DYW_deaminase"/>
    <property type="match status" value="1"/>
</dbReference>
<keyword evidence="2" id="KW-0677">Repeat</keyword>
<evidence type="ECO:0000313" key="6">
    <source>
        <dbReference type="Proteomes" id="UP000027120"/>
    </source>
</evidence>